<dbReference type="InterPro" id="IPR022409">
    <property type="entry name" value="PKD/Chitinase_dom"/>
</dbReference>
<feature type="domain" description="PKD" evidence="1">
    <location>
        <begin position="1"/>
        <end position="68"/>
    </location>
</feature>
<dbReference type="SMART" id="SM00089">
    <property type="entry name" value="PKD"/>
    <property type="match status" value="4"/>
</dbReference>
<reference evidence="2 3" key="1">
    <citation type="submission" date="2017-01" db="EMBL/GenBank/DDBJ databases">
        <title>The cable genome- insights into the physiology and evolution of filamentous bacteria capable of sulfide oxidation via long distance electron transfer.</title>
        <authorList>
            <person name="Schreiber L."/>
            <person name="Bjerg J.T."/>
            <person name="Boggild A."/>
            <person name="Van De Vossenberg J."/>
            <person name="Meysman F."/>
            <person name="Nielsen L.P."/>
            <person name="Schramm A."/>
            <person name="Kjeldsen K.U."/>
        </authorList>
    </citation>
    <scope>NUCLEOTIDE SEQUENCE [LARGE SCALE GENOMIC DNA]</scope>
    <source>
        <strain evidence="2">MCF</strain>
    </source>
</reference>
<dbReference type="SUPFAM" id="SSF49299">
    <property type="entry name" value="PKD domain"/>
    <property type="match status" value="4"/>
</dbReference>
<evidence type="ECO:0000313" key="3">
    <source>
        <dbReference type="Proteomes" id="UP000287853"/>
    </source>
</evidence>
<dbReference type="PANTHER" id="PTHR46182">
    <property type="entry name" value="FI19480P1"/>
    <property type="match status" value="1"/>
</dbReference>
<comment type="caution">
    <text evidence="2">The sequence shown here is derived from an EMBL/GenBank/DDBJ whole genome shotgun (WGS) entry which is preliminary data.</text>
</comment>
<dbReference type="Proteomes" id="UP000287853">
    <property type="component" value="Unassembled WGS sequence"/>
</dbReference>
<dbReference type="EMBL" id="MTKO01000003">
    <property type="protein sequence ID" value="RWX48219.1"/>
    <property type="molecule type" value="Genomic_DNA"/>
</dbReference>
<dbReference type="InterPro" id="IPR035986">
    <property type="entry name" value="PKD_dom_sf"/>
</dbReference>
<feature type="domain" description="PKD" evidence="1">
    <location>
        <begin position="250"/>
        <end position="331"/>
    </location>
</feature>
<feature type="domain" description="PKD" evidence="1">
    <location>
        <begin position="158"/>
        <end position="241"/>
    </location>
</feature>
<dbReference type="PROSITE" id="PS50093">
    <property type="entry name" value="PKD"/>
    <property type="match status" value="4"/>
</dbReference>
<organism evidence="2 3">
    <name type="scientific">Candidatus Electrothrix aarhusensis</name>
    <dbReference type="NCBI Taxonomy" id="1859131"/>
    <lineage>
        <taxon>Bacteria</taxon>
        <taxon>Pseudomonadati</taxon>
        <taxon>Thermodesulfobacteriota</taxon>
        <taxon>Desulfobulbia</taxon>
        <taxon>Desulfobulbales</taxon>
        <taxon>Desulfobulbaceae</taxon>
        <taxon>Candidatus Electrothrix</taxon>
    </lineage>
</organism>
<keyword evidence="3" id="KW-1185">Reference proteome</keyword>
<dbReference type="PANTHER" id="PTHR46182:SF2">
    <property type="entry name" value="FI19480P1"/>
    <property type="match status" value="1"/>
</dbReference>
<dbReference type="InterPro" id="IPR013783">
    <property type="entry name" value="Ig-like_fold"/>
</dbReference>
<dbReference type="InterPro" id="IPR037221">
    <property type="entry name" value="H-type_lectin_dom_sf"/>
</dbReference>
<dbReference type="CDD" id="cd00146">
    <property type="entry name" value="PKD"/>
    <property type="match status" value="4"/>
</dbReference>
<name>A0A3S3QID5_9BACT</name>
<evidence type="ECO:0000313" key="2">
    <source>
        <dbReference type="EMBL" id="RWX48219.1"/>
    </source>
</evidence>
<feature type="domain" description="PKD" evidence="1">
    <location>
        <begin position="81"/>
        <end position="148"/>
    </location>
</feature>
<dbReference type="Pfam" id="PF18911">
    <property type="entry name" value="PKD_4"/>
    <property type="match status" value="4"/>
</dbReference>
<dbReference type="AlphaFoldDB" id="A0A3S3QID5"/>
<accession>A0A3S3QID5</accession>
<dbReference type="GO" id="GO:0016020">
    <property type="term" value="C:membrane"/>
    <property type="evidence" value="ECO:0007669"/>
    <property type="project" value="TreeGrafter"/>
</dbReference>
<gene>
    <name evidence="2" type="ORF">H206_05186</name>
</gene>
<dbReference type="InterPro" id="IPR029865">
    <property type="entry name" value="KIAA0319-like"/>
</dbReference>
<dbReference type="Gene3D" id="2.60.40.2080">
    <property type="match status" value="1"/>
</dbReference>
<protein>
    <submittedName>
        <fullName evidence="2">PKD repeat-containing protein</fullName>
    </submittedName>
</protein>
<dbReference type="InterPro" id="IPR000601">
    <property type="entry name" value="PKD_dom"/>
</dbReference>
<dbReference type="Gene3D" id="2.60.40.10">
    <property type="entry name" value="Immunoglobulins"/>
    <property type="match status" value="4"/>
</dbReference>
<sequence>MSYDGSSSSGAVSYAWEFGDGDMSNESRAEHIFTAVGTYTSTLTVTDRQNNINTKSVIVNVNESSGSALTASFVTDPISLSGTAPFTVSYDGSSSSGAVSYTWEFGDGDVSSGSQTEHIYLTAGIYTSTLTITDSQGNIHTKSVIVTVAEDPAKNTPPTAVIESSATAGNVPLNVSFAGSGSHDPEGSIIAYLWNFGDGSPTASGSTTTHQYTAEGTYNASLKVTDNQGAIDTVSTSIIVTGPQPENQAPTAKITTSTTQGSLPLTVTFDGNASTDPENGSLAYSWNFGDGAFDQGEIVNHTYNMPGSVTATLTVTDSVGAVDSTSTTIKVLPIFSFEVGEVEIDNNWVRVKITENFVNPIVVTGPPSSNGGQPCVIRLRNIDKTGFEIRLQEWDYLNGKHSNETVAYLILEQGSFTLKDGTRVEAGNFDSQDNNFHSVSFATAFATEPVIMTSIASFNEEDAVTGRIKNISLKSFEHKIQEQESFSNGHSNETVNYVAWEASRVTFGNFNAIVDRTARAVKNKWYTIPYDELLPDLPIFLGTMQSQNEADTAAIRYRNKSTSDIQVKIEEETSADSDTRHTTESVGYFLFW</sequence>
<proteinExistence type="predicted"/>
<dbReference type="GO" id="GO:0031410">
    <property type="term" value="C:cytoplasmic vesicle"/>
    <property type="evidence" value="ECO:0007669"/>
    <property type="project" value="TreeGrafter"/>
</dbReference>
<evidence type="ECO:0000259" key="1">
    <source>
        <dbReference type="PROSITE" id="PS50093"/>
    </source>
</evidence>